<dbReference type="InterPro" id="IPR007313">
    <property type="entry name" value="FxsA"/>
</dbReference>
<dbReference type="Proteomes" id="UP000011744">
    <property type="component" value="Unassembled WGS sequence"/>
</dbReference>
<proteinExistence type="predicted"/>
<evidence type="ECO:0000256" key="1">
    <source>
        <dbReference type="SAM" id="MobiDB-lite"/>
    </source>
</evidence>
<dbReference type="Pfam" id="PF04186">
    <property type="entry name" value="FxsA"/>
    <property type="match status" value="1"/>
</dbReference>
<evidence type="ECO:0000256" key="2">
    <source>
        <dbReference type="SAM" id="Phobius"/>
    </source>
</evidence>
<dbReference type="eggNOG" id="COG3030">
    <property type="taxonomic scope" value="Bacteria"/>
</dbReference>
<name>M2Z7Z0_9PROT</name>
<organism evidence="3 4">
    <name type="scientific">Paramagnetospirillum caucaseum</name>
    <dbReference type="NCBI Taxonomy" id="1244869"/>
    <lineage>
        <taxon>Bacteria</taxon>
        <taxon>Pseudomonadati</taxon>
        <taxon>Pseudomonadota</taxon>
        <taxon>Alphaproteobacteria</taxon>
        <taxon>Rhodospirillales</taxon>
        <taxon>Magnetospirillaceae</taxon>
        <taxon>Paramagnetospirillum</taxon>
    </lineage>
</organism>
<dbReference type="PATRIC" id="fig|1244869.3.peg.1646"/>
<evidence type="ECO:0000313" key="3">
    <source>
        <dbReference type="EMBL" id="EME70435.1"/>
    </source>
</evidence>
<feature type="region of interest" description="Disordered" evidence="1">
    <location>
        <begin position="141"/>
        <end position="160"/>
    </location>
</feature>
<dbReference type="AlphaFoldDB" id="M2Z7Z0"/>
<accession>M2Z7Z0</accession>
<dbReference type="PANTHER" id="PTHR35335">
    <property type="entry name" value="UPF0716 PROTEIN FXSA"/>
    <property type="match status" value="1"/>
</dbReference>
<keyword evidence="2" id="KW-0812">Transmembrane</keyword>
<dbReference type="GO" id="GO:0016020">
    <property type="term" value="C:membrane"/>
    <property type="evidence" value="ECO:0007669"/>
    <property type="project" value="InterPro"/>
</dbReference>
<dbReference type="STRING" id="1244869.H261_08133"/>
<keyword evidence="2" id="KW-1133">Transmembrane helix</keyword>
<evidence type="ECO:0000313" key="4">
    <source>
        <dbReference type="Proteomes" id="UP000011744"/>
    </source>
</evidence>
<dbReference type="NCBIfam" id="NF008528">
    <property type="entry name" value="PRK11463.1-2"/>
    <property type="match status" value="1"/>
</dbReference>
<comment type="caution">
    <text evidence="3">The sequence shown here is derived from an EMBL/GenBank/DDBJ whole genome shotgun (WGS) entry which is preliminary data.</text>
</comment>
<dbReference type="RefSeq" id="WP_008616262.1">
    <property type="nucleotide sequence ID" value="NZ_AONQ01000017.1"/>
</dbReference>
<sequence length="160" mass="16692">MAWAFLVGILTLPVAEIMVWIRVADSIGGLATVALTVLAILAGSVLLRHGGLGMALEVRTRMARGEPPGPAVFDGICIALAGFLLLLPGFITDAMALMLMLRPVRILLLRVVAARVVVGNPGAGPGAAPHAGPTIIDGEYEIIPPEPGRSQPSDHKRLEP</sequence>
<feature type="transmembrane region" description="Helical" evidence="2">
    <location>
        <begin position="71"/>
        <end position="91"/>
    </location>
</feature>
<dbReference type="PANTHER" id="PTHR35335:SF1">
    <property type="entry name" value="UPF0716 PROTEIN FXSA"/>
    <property type="match status" value="1"/>
</dbReference>
<dbReference type="OrthoDB" id="9792788at2"/>
<dbReference type="EMBL" id="AONQ01000017">
    <property type="protein sequence ID" value="EME70435.1"/>
    <property type="molecule type" value="Genomic_DNA"/>
</dbReference>
<keyword evidence="2" id="KW-0472">Membrane</keyword>
<keyword evidence="4" id="KW-1185">Reference proteome</keyword>
<reference evidence="3 4" key="1">
    <citation type="journal article" date="2014" name="Genome Announc.">
        <title>Draft Genome Sequence of Magnetospirillum sp. Strain SO-1, a Freshwater Magnetotactic Bacterium Isolated from the Ol'khovka River, Russia.</title>
        <authorList>
            <person name="Grouzdev D.S."/>
            <person name="Dziuba M.V."/>
            <person name="Sukhacheva M.S."/>
            <person name="Mardanov A.V."/>
            <person name="Beletskiy A.V."/>
            <person name="Kuznetsov B.B."/>
            <person name="Skryabin K.G."/>
        </authorList>
    </citation>
    <scope>NUCLEOTIDE SEQUENCE [LARGE SCALE GENOMIC DNA]</scope>
    <source>
        <strain evidence="3 4">SO-1</strain>
    </source>
</reference>
<protein>
    <submittedName>
        <fullName evidence="3">FxsA protein</fullName>
    </submittedName>
</protein>
<feature type="transmembrane region" description="Helical" evidence="2">
    <location>
        <begin position="27"/>
        <end position="50"/>
    </location>
</feature>
<gene>
    <name evidence="3" type="ORF">H261_08133</name>
</gene>